<dbReference type="OrthoDB" id="5760545at2"/>
<dbReference type="NCBIfam" id="TIGR01414">
    <property type="entry name" value="autotrans_barl"/>
    <property type="match status" value="1"/>
</dbReference>
<dbReference type="EMBL" id="LT629782">
    <property type="protein sequence ID" value="SDU19039.1"/>
    <property type="molecule type" value="Genomic_DNA"/>
</dbReference>
<dbReference type="AlphaFoldDB" id="A0A1H2GHT4"/>
<dbReference type="PROSITE" id="PS51208">
    <property type="entry name" value="AUTOTRANSPORTER"/>
    <property type="match status" value="1"/>
</dbReference>
<feature type="chain" id="PRO_5032908304" evidence="1">
    <location>
        <begin position="26"/>
        <end position="433"/>
    </location>
</feature>
<accession>A0A1H2GHT4</accession>
<keyword evidence="4" id="KW-1185">Reference proteome</keyword>
<evidence type="ECO:0000256" key="1">
    <source>
        <dbReference type="SAM" id="SignalP"/>
    </source>
</evidence>
<dbReference type="SUPFAM" id="SSF103515">
    <property type="entry name" value="Autotransporter"/>
    <property type="match status" value="1"/>
</dbReference>
<sequence length="433" mass="46682">MSVTSPRIAALISLAVAISVQPAQARGDIEYRPFFYQPYDSADAEWFFEPESDAPPSPPPYAGYLIGQATSYNGVQVAKVLEPALLDLLNSGELTSEDIKELQKVNEALAGQPGGIGAALEQLAGSQNANLATATHAVTGQIGNQLLSTLRALPADENNHFWVQGLGNDGSLDPRSGSAGLKQGTRGLMLGVDWAVDPVWRMGVMGAKSTSKLDAQRFSAELDSLHLGAYAVRQDGPLALRLGAIHSSHAGTNRRNVNLLDYKDQLKSRYDAQSQTLFSELGYQLGSQDFNVEPYAGLGYQRYHRDSFKERGGLTALNVGAQTQQNLSSTVGLRLATVYRFDNQVSLTPHLSAGWKHLYGAVDSQVRQSYRNAPIALDGFTVTGTSLDRDSLDVNAGLDLALSRQHTVGLAYSGRIGTHSRDQGLTGQWTMNF</sequence>
<dbReference type="Proteomes" id="UP000183653">
    <property type="component" value="Chromosome I"/>
</dbReference>
<organism evidence="3 4">
    <name type="scientific">Pseudomonas orientalis</name>
    <dbReference type="NCBI Taxonomy" id="76758"/>
    <lineage>
        <taxon>Bacteria</taxon>
        <taxon>Pseudomonadati</taxon>
        <taxon>Pseudomonadota</taxon>
        <taxon>Gammaproteobacteria</taxon>
        <taxon>Pseudomonadales</taxon>
        <taxon>Pseudomonadaceae</taxon>
        <taxon>Pseudomonas</taxon>
    </lineage>
</organism>
<gene>
    <name evidence="3" type="ORF">SAMN04490197_3666</name>
</gene>
<dbReference type="Pfam" id="PF03797">
    <property type="entry name" value="Autotransporter"/>
    <property type="match status" value="1"/>
</dbReference>
<dbReference type="InterPro" id="IPR036709">
    <property type="entry name" value="Autotransporte_beta_dom_sf"/>
</dbReference>
<feature type="signal peptide" evidence="1">
    <location>
        <begin position="1"/>
        <end position="25"/>
    </location>
</feature>
<protein>
    <submittedName>
        <fullName evidence="3">Outer membrane autotransporter barrel domain-containing protein</fullName>
    </submittedName>
</protein>
<dbReference type="GO" id="GO:0019867">
    <property type="term" value="C:outer membrane"/>
    <property type="evidence" value="ECO:0007669"/>
    <property type="project" value="InterPro"/>
</dbReference>
<evidence type="ECO:0000313" key="3">
    <source>
        <dbReference type="EMBL" id="SDU19039.1"/>
    </source>
</evidence>
<feature type="domain" description="Autotransporter" evidence="2">
    <location>
        <begin position="154"/>
        <end position="433"/>
    </location>
</feature>
<evidence type="ECO:0000313" key="4">
    <source>
        <dbReference type="Proteomes" id="UP000183653"/>
    </source>
</evidence>
<dbReference type="SMART" id="SM00869">
    <property type="entry name" value="Autotransporter"/>
    <property type="match status" value="1"/>
</dbReference>
<dbReference type="RefSeq" id="WP_057726067.1">
    <property type="nucleotide sequence ID" value="NZ_JYLM01000015.1"/>
</dbReference>
<dbReference type="Gene3D" id="2.40.128.130">
    <property type="entry name" value="Autotransporter beta-domain"/>
    <property type="match status" value="1"/>
</dbReference>
<name>A0A1H2GHT4_9PSED</name>
<evidence type="ECO:0000259" key="2">
    <source>
        <dbReference type="PROSITE" id="PS51208"/>
    </source>
</evidence>
<reference evidence="3 4" key="1">
    <citation type="submission" date="2016-10" db="EMBL/GenBank/DDBJ databases">
        <authorList>
            <person name="Varghese N."/>
            <person name="Submissions S."/>
        </authorList>
    </citation>
    <scope>NUCLEOTIDE SEQUENCE [LARGE SCALE GENOMIC DNA]</scope>
    <source>
        <strain evidence="3 4">BS2775</strain>
    </source>
</reference>
<keyword evidence="1" id="KW-0732">Signal</keyword>
<dbReference type="InterPro" id="IPR006315">
    <property type="entry name" value="OM_autotransptr_brl_dom"/>
</dbReference>
<proteinExistence type="predicted"/>
<dbReference type="InterPro" id="IPR005546">
    <property type="entry name" value="Autotransporte_beta"/>
</dbReference>